<proteinExistence type="predicted"/>
<dbReference type="PANTHER" id="PTHR31996">
    <property type="entry name" value="COILED-COIL DOMAIN-CONTAINING PROTEIN 115"/>
    <property type="match status" value="1"/>
</dbReference>
<accession>A0A9W8AHR9</accession>
<organism evidence="3 4">
    <name type="scientific">Tieghemiomyces parasiticus</name>
    <dbReference type="NCBI Taxonomy" id="78921"/>
    <lineage>
        <taxon>Eukaryota</taxon>
        <taxon>Fungi</taxon>
        <taxon>Fungi incertae sedis</taxon>
        <taxon>Zoopagomycota</taxon>
        <taxon>Kickxellomycotina</taxon>
        <taxon>Dimargaritomycetes</taxon>
        <taxon>Dimargaritales</taxon>
        <taxon>Dimargaritaceae</taxon>
        <taxon>Tieghemiomyces</taxon>
    </lineage>
</organism>
<reference evidence="3" key="1">
    <citation type="submission" date="2022-07" db="EMBL/GenBank/DDBJ databases">
        <title>Phylogenomic reconstructions and comparative analyses of Kickxellomycotina fungi.</title>
        <authorList>
            <person name="Reynolds N.K."/>
            <person name="Stajich J.E."/>
            <person name="Barry K."/>
            <person name="Grigoriev I.V."/>
            <person name="Crous P."/>
            <person name="Smith M.E."/>
        </authorList>
    </citation>
    <scope>NUCLEOTIDE SEQUENCE</scope>
    <source>
        <strain evidence="3">RSA 861</strain>
    </source>
</reference>
<comment type="caution">
    <text evidence="3">The sequence shown here is derived from an EMBL/GenBank/DDBJ whole genome shotgun (WGS) entry which is preliminary data.</text>
</comment>
<dbReference type="PANTHER" id="PTHR31996:SF2">
    <property type="entry name" value="COILED-COIL DOMAIN-CONTAINING PROTEIN 115"/>
    <property type="match status" value="1"/>
</dbReference>
<gene>
    <name evidence="3" type="ORF">IWQ60_000842</name>
</gene>
<dbReference type="AlphaFoldDB" id="A0A9W8AHR9"/>
<dbReference type="OrthoDB" id="408631at2759"/>
<evidence type="ECO:0000313" key="4">
    <source>
        <dbReference type="Proteomes" id="UP001150569"/>
    </source>
</evidence>
<feature type="region of interest" description="Disordered" evidence="2">
    <location>
        <begin position="98"/>
        <end position="135"/>
    </location>
</feature>
<dbReference type="InterPro" id="IPR040357">
    <property type="entry name" value="Vma22/CCDC115"/>
</dbReference>
<sequence length="194" mass="21137">MSERNDADLLVNDYFELLAQYEAERQVLGRILGQGFWDLADAKRTLPPQRLSPGSYDQRMQIHDQKPASLFDLVPVGTPTDRQGTEETLVSAAKDGLRYRGGAGPPLATDGPADGDTMPSTGTKGDTGGNSQGATERFASRDPLHWFGILTPPALKRSQGHFMRGLQSAVRLASLQLALNRAAERIEQCKMVAE</sequence>
<keyword evidence="4" id="KW-1185">Reference proteome</keyword>
<evidence type="ECO:0000256" key="2">
    <source>
        <dbReference type="SAM" id="MobiDB-lite"/>
    </source>
</evidence>
<evidence type="ECO:0000313" key="3">
    <source>
        <dbReference type="EMBL" id="KAJ1929813.1"/>
    </source>
</evidence>
<dbReference type="Proteomes" id="UP001150569">
    <property type="component" value="Unassembled WGS sequence"/>
</dbReference>
<dbReference type="GO" id="GO:0051082">
    <property type="term" value="F:unfolded protein binding"/>
    <property type="evidence" value="ECO:0007669"/>
    <property type="project" value="TreeGrafter"/>
</dbReference>
<protein>
    <recommendedName>
        <fullName evidence="1">Vacuolar ATPase assembly protein VMA22</fullName>
    </recommendedName>
</protein>
<dbReference type="GO" id="GO:0070072">
    <property type="term" value="P:vacuolar proton-transporting V-type ATPase complex assembly"/>
    <property type="evidence" value="ECO:0007669"/>
    <property type="project" value="InterPro"/>
</dbReference>
<dbReference type="EMBL" id="JANBPT010000023">
    <property type="protein sequence ID" value="KAJ1929813.1"/>
    <property type="molecule type" value="Genomic_DNA"/>
</dbReference>
<evidence type="ECO:0000256" key="1">
    <source>
        <dbReference type="ARBA" id="ARBA00093634"/>
    </source>
</evidence>
<name>A0A9W8AHR9_9FUNG</name>
<dbReference type="GO" id="GO:1990871">
    <property type="term" value="C:Vma12-Vma22 assembly complex"/>
    <property type="evidence" value="ECO:0007669"/>
    <property type="project" value="TreeGrafter"/>
</dbReference>